<evidence type="ECO:0000256" key="2">
    <source>
        <dbReference type="ARBA" id="ARBA00022553"/>
    </source>
</evidence>
<organism evidence="5 6">
    <name type="scientific">Embleya hyalina</name>
    <dbReference type="NCBI Taxonomy" id="516124"/>
    <lineage>
        <taxon>Bacteria</taxon>
        <taxon>Bacillati</taxon>
        <taxon>Actinomycetota</taxon>
        <taxon>Actinomycetes</taxon>
        <taxon>Kitasatosporales</taxon>
        <taxon>Streptomycetaceae</taxon>
        <taxon>Embleya</taxon>
    </lineage>
</organism>
<feature type="region of interest" description="Disordered" evidence="3">
    <location>
        <begin position="1"/>
        <end position="46"/>
    </location>
</feature>
<dbReference type="NCBIfam" id="TIGR01746">
    <property type="entry name" value="Thioester-redct"/>
    <property type="match status" value="1"/>
</dbReference>
<dbReference type="Gene3D" id="3.40.50.720">
    <property type="entry name" value="NAD(P)-binding Rossmann-like Domain"/>
    <property type="match status" value="1"/>
</dbReference>
<dbReference type="InterPro" id="IPR036291">
    <property type="entry name" value="NAD(P)-bd_dom_sf"/>
</dbReference>
<accession>A0A401YM97</accession>
<dbReference type="Pfam" id="PF07993">
    <property type="entry name" value="NAD_binding_4"/>
    <property type="match status" value="1"/>
</dbReference>
<keyword evidence="1" id="KW-0596">Phosphopantetheine</keyword>
<dbReference type="RefSeq" id="WP_126637823.1">
    <property type="nucleotide sequence ID" value="NZ_BIFH01000018.1"/>
</dbReference>
<dbReference type="PANTHER" id="PTHR44845">
    <property type="entry name" value="CARRIER DOMAIN-CONTAINING PROTEIN"/>
    <property type="match status" value="1"/>
</dbReference>
<proteinExistence type="predicted"/>
<dbReference type="Proteomes" id="UP000286931">
    <property type="component" value="Unassembled WGS sequence"/>
</dbReference>
<feature type="domain" description="Thioester reductase (TE)" evidence="4">
    <location>
        <begin position="50"/>
        <end position="281"/>
    </location>
</feature>
<evidence type="ECO:0000259" key="4">
    <source>
        <dbReference type="Pfam" id="PF07993"/>
    </source>
</evidence>
<name>A0A401YM97_9ACTN</name>
<evidence type="ECO:0000313" key="5">
    <source>
        <dbReference type="EMBL" id="GCD95725.1"/>
    </source>
</evidence>
<protein>
    <submittedName>
        <fullName evidence="5">Polyketide synthase</fullName>
    </submittedName>
</protein>
<dbReference type="SUPFAM" id="SSF51735">
    <property type="entry name" value="NAD(P)-binding Rossmann-fold domains"/>
    <property type="match status" value="1"/>
</dbReference>
<evidence type="ECO:0000256" key="1">
    <source>
        <dbReference type="ARBA" id="ARBA00022450"/>
    </source>
</evidence>
<sequence>MIRDAVPDPTRTGPAARGADPRADALLDPDIVPTAPSAPRRPTSDRRVLLTGGTGFLGAFLLRELLDRTDDDVWCLVRADSPQHARRRLQETMRRYLLWDTDTAARIVPVAGDLTRPRLGLAPRSWSRLAERVDVVQHCGARVGHVAGYAPLRDANVRGTAEVLRLACADHVKPVHFVSTAALSGDPADPAGRPPPSGPGATGYVTSKWVAERLVHQAGERGVPVAVYRPGRIGGHSVTGACQLDDAIWNLVRAVVLLGAVPDAAASRVSFTPVDHVARAIVRRHPDIPSGAPVRYLLNSAAMPLRTLLEHVARRFPLAVVPPDEWCARLWDARHGHDGALTRASLLLTSYRALLDGTARPPVADPRGDPAEADETGVGCPPLDGGLIDAHLDYFESVGFLPAAAPRFPA</sequence>
<gene>
    <name evidence="5" type="ORF">EHYA_03408</name>
</gene>
<reference evidence="5 6" key="1">
    <citation type="submission" date="2018-12" db="EMBL/GenBank/DDBJ databases">
        <title>Draft genome sequence of Embleya hyalina NBRC 13850T.</title>
        <authorList>
            <person name="Komaki H."/>
            <person name="Hosoyama A."/>
            <person name="Kimura A."/>
            <person name="Ichikawa N."/>
            <person name="Tamura T."/>
        </authorList>
    </citation>
    <scope>NUCLEOTIDE SEQUENCE [LARGE SCALE GENOMIC DNA]</scope>
    <source>
        <strain evidence="5 6">NBRC 13850</strain>
    </source>
</reference>
<keyword evidence="2" id="KW-0597">Phosphoprotein</keyword>
<dbReference type="EMBL" id="BIFH01000018">
    <property type="protein sequence ID" value="GCD95725.1"/>
    <property type="molecule type" value="Genomic_DNA"/>
</dbReference>
<dbReference type="InterPro" id="IPR010080">
    <property type="entry name" value="Thioester_reductase-like_dom"/>
</dbReference>
<dbReference type="CDD" id="cd05235">
    <property type="entry name" value="SDR_e1"/>
    <property type="match status" value="1"/>
</dbReference>
<dbReference type="OrthoDB" id="9778690at2"/>
<evidence type="ECO:0000313" key="6">
    <source>
        <dbReference type="Proteomes" id="UP000286931"/>
    </source>
</evidence>
<evidence type="ECO:0000256" key="3">
    <source>
        <dbReference type="SAM" id="MobiDB-lite"/>
    </source>
</evidence>
<dbReference type="InterPro" id="IPR013120">
    <property type="entry name" value="FAR_NAD-bd"/>
</dbReference>
<comment type="caution">
    <text evidence="5">The sequence shown here is derived from an EMBL/GenBank/DDBJ whole genome shotgun (WGS) entry which is preliminary data.</text>
</comment>
<keyword evidence="6" id="KW-1185">Reference proteome</keyword>
<feature type="region of interest" description="Disordered" evidence="3">
    <location>
        <begin position="184"/>
        <end position="203"/>
    </location>
</feature>
<dbReference type="AlphaFoldDB" id="A0A401YM97"/>
<dbReference type="PANTHER" id="PTHR44845:SF6">
    <property type="entry name" value="BETA-ALANINE-ACTIVATING ENZYME"/>
    <property type="match status" value="1"/>
</dbReference>